<sequence>MKILMYHLIEDLPSPMAVPPDRFREQMELLAGGPYTAVTEDDLHTMLTQGRPLPPNAVLLTFDDGYANTVTTALPVLEQLGLPALMAVCGGYLTDQRPRHVPHPAQETADPDQVQQWTASGRDVAAHSYTHRRLTALSERALAWQTAGDHEALADLLGRPPRTFAYPYGAYDPRVQRAVAGLYPLALATDDHHQPDLRHPYALSRIQVDPGWSLHAFRTALDSPADPAAAQRAARAADALTTTRATP</sequence>
<evidence type="ECO:0000313" key="5">
    <source>
        <dbReference type="EMBL" id="MFC4506171.1"/>
    </source>
</evidence>
<dbReference type="SUPFAM" id="SSF88713">
    <property type="entry name" value="Glycoside hydrolase/deacetylase"/>
    <property type="match status" value="1"/>
</dbReference>
<evidence type="ECO:0000256" key="2">
    <source>
        <dbReference type="ARBA" id="ARBA00022729"/>
    </source>
</evidence>
<dbReference type="PANTHER" id="PTHR34216:SF3">
    <property type="entry name" value="POLY-BETA-1,6-N-ACETYL-D-GLUCOSAMINE N-DEACETYLASE"/>
    <property type="match status" value="1"/>
</dbReference>
<comment type="subcellular location">
    <subcellularLocation>
        <location evidence="1">Secreted</location>
    </subcellularLocation>
</comment>
<evidence type="ECO:0000256" key="3">
    <source>
        <dbReference type="SAM" id="MobiDB-lite"/>
    </source>
</evidence>
<protein>
    <submittedName>
        <fullName evidence="5">Polysaccharide deacetylase family protein</fullName>
        <ecNumber evidence="5">3.-.-.-</ecNumber>
    </submittedName>
</protein>
<dbReference type="Gene3D" id="3.20.20.370">
    <property type="entry name" value="Glycoside hydrolase/deacetylase"/>
    <property type="match status" value="1"/>
</dbReference>
<dbReference type="Proteomes" id="UP001595839">
    <property type="component" value="Unassembled WGS sequence"/>
</dbReference>
<dbReference type="GO" id="GO:0016787">
    <property type="term" value="F:hydrolase activity"/>
    <property type="evidence" value="ECO:0007669"/>
    <property type="project" value="UniProtKB-KW"/>
</dbReference>
<evidence type="ECO:0000259" key="4">
    <source>
        <dbReference type="PROSITE" id="PS51677"/>
    </source>
</evidence>
<evidence type="ECO:0000256" key="1">
    <source>
        <dbReference type="ARBA" id="ARBA00004613"/>
    </source>
</evidence>
<dbReference type="EMBL" id="JBHSFK010000040">
    <property type="protein sequence ID" value="MFC4506171.1"/>
    <property type="molecule type" value="Genomic_DNA"/>
</dbReference>
<accession>A0ABV9B9G0</accession>
<dbReference type="RefSeq" id="WP_381183559.1">
    <property type="nucleotide sequence ID" value="NZ_JBHSFK010000040.1"/>
</dbReference>
<proteinExistence type="predicted"/>
<dbReference type="CDD" id="cd10918">
    <property type="entry name" value="CE4_NodB_like_5s_6s"/>
    <property type="match status" value="1"/>
</dbReference>
<reference evidence="6" key="1">
    <citation type="journal article" date="2019" name="Int. J. Syst. Evol. Microbiol.">
        <title>The Global Catalogue of Microorganisms (GCM) 10K type strain sequencing project: providing services to taxonomists for standard genome sequencing and annotation.</title>
        <authorList>
            <consortium name="The Broad Institute Genomics Platform"/>
            <consortium name="The Broad Institute Genome Sequencing Center for Infectious Disease"/>
            <person name="Wu L."/>
            <person name="Ma J."/>
        </authorList>
    </citation>
    <scope>NUCLEOTIDE SEQUENCE [LARGE SCALE GENOMIC DNA]</scope>
    <source>
        <strain evidence="6">CGMCC 4.7177</strain>
    </source>
</reference>
<keyword evidence="2" id="KW-0732">Signal</keyword>
<dbReference type="PROSITE" id="PS51677">
    <property type="entry name" value="NODB"/>
    <property type="match status" value="1"/>
</dbReference>
<evidence type="ECO:0000313" key="6">
    <source>
        <dbReference type="Proteomes" id="UP001595839"/>
    </source>
</evidence>
<dbReference type="InterPro" id="IPR051398">
    <property type="entry name" value="Polysacch_Deacetylase"/>
</dbReference>
<comment type="caution">
    <text evidence="5">The sequence shown here is derived from an EMBL/GenBank/DDBJ whole genome shotgun (WGS) entry which is preliminary data.</text>
</comment>
<dbReference type="PANTHER" id="PTHR34216">
    <property type="match status" value="1"/>
</dbReference>
<feature type="region of interest" description="Disordered" evidence="3">
    <location>
        <begin position="228"/>
        <end position="247"/>
    </location>
</feature>
<dbReference type="Pfam" id="PF01522">
    <property type="entry name" value="Polysacc_deac_1"/>
    <property type="match status" value="1"/>
</dbReference>
<keyword evidence="6" id="KW-1185">Reference proteome</keyword>
<name>A0ABV9B9G0_9ACTN</name>
<feature type="domain" description="NodB homology" evidence="4">
    <location>
        <begin position="56"/>
        <end position="247"/>
    </location>
</feature>
<dbReference type="EC" id="3.-.-.-" evidence="5"/>
<gene>
    <name evidence="5" type="ORF">ACFPIH_43160</name>
</gene>
<keyword evidence="5" id="KW-0378">Hydrolase</keyword>
<dbReference type="InterPro" id="IPR002509">
    <property type="entry name" value="NODB_dom"/>
</dbReference>
<organism evidence="5 6">
    <name type="scientific">Streptomyces vulcanius</name>
    <dbReference type="NCBI Taxonomy" id="1441876"/>
    <lineage>
        <taxon>Bacteria</taxon>
        <taxon>Bacillati</taxon>
        <taxon>Actinomycetota</taxon>
        <taxon>Actinomycetes</taxon>
        <taxon>Kitasatosporales</taxon>
        <taxon>Streptomycetaceae</taxon>
        <taxon>Streptomyces</taxon>
    </lineage>
</organism>
<dbReference type="InterPro" id="IPR011330">
    <property type="entry name" value="Glyco_hydro/deAcase_b/a-brl"/>
</dbReference>